<dbReference type="GO" id="GO:0017101">
    <property type="term" value="C:aminoacyl-tRNA synthetase multienzyme complex"/>
    <property type="evidence" value="ECO:0007669"/>
    <property type="project" value="TreeGrafter"/>
</dbReference>
<evidence type="ECO:0000256" key="5">
    <source>
        <dbReference type="ARBA" id="ARBA00022917"/>
    </source>
</evidence>
<evidence type="ECO:0000313" key="12">
    <source>
        <dbReference type="Proteomes" id="UP000095283"/>
    </source>
</evidence>
<evidence type="ECO:0000256" key="4">
    <source>
        <dbReference type="ARBA" id="ARBA00022840"/>
    </source>
</evidence>
<organism evidence="12 13">
    <name type="scientific">Heterorhabditis bacteriophora</name>
    <name type="common">Entomopathogenic nematode worm</name>
    <dbReference type="NCBI Taxonomy" id="37862"/>
    <lineage>
        <taxon>Eukaryota</taxon>
        <taxon>Metazoa</taxon>
        <taxon>Ecdysozoa</taxon>
        <taxon>Nematoda</taxon>
        <taxon>Chromadorea</taxon>
        <taxon>Rhabditida</taxon>
        <taxon>Rhabditina</taxon>
        <taxon>Rhabditomorpha</taxon>
        <taxon>Strongyloidea</taxon>
        <taxon>Heterorhabditidae</taxon>
        <taxon>Heterorhabditis</taxon>
    </lineage>
</organism>
<dbReference type="PANTHER" id="PTHR43097:SF4">
    <property type="entry name" value="GLUTAMINE--TRNA LIGASE"/>
    <property type="match status" value="1"/>
</dbReference>
<feature type="domain" description="Glutamyl/glutaminyl-tRNA synthetase class Ib anti-codon binding" evidence="10">
    <location>
        <begin position="206"/>
        <end position="264"/>
    </location>
</feature>
<dbReference type="GO" id="GO:0004819">
    <property type="term" value="F:glutamine-tRNA ligase activity"/>
    <property type="evidence" value="ECO:0007669"/>
    <property type="project" value="UniProtKB-EC"/>
</dbReference>
<dbReference type="GO" id="GO:0005829">
    <property type="term" value="C:cytosol"/>
    <property type="evidence" value="ECO:0007669"/>
    <property type="project" value="TreeGrafter"/>
</dbReference>
<protein>
    <recommendedName>
        <fullName evidence="1">glutamine--tRNA ligase</fullName>
        <ecNumber evidence="1">6.1.1.18</ecNumber>
    </recommendedName>
</protein>
<evidence type="ECO:0000256" key="6">
    <source>
        <dbReference type="ARBA" id="ARBA00023146"/>
    </source>
</evidence>
<feature type="domain" description="Glutaminyl-tRNA synthetase class Ib non-specific RNA-binding" evidence="11">
    <location>
        <begin position="8"/>
        <end position="57"/>
    </location>
</feature>
<keyword evidence="4 8" id="KW-0067">ATP-binding</keyword>
<dbReference type="InterPro" id="IPR011035">
    <property type="entry name" value="Ribosomal_bL25/Gln-tRNA_synth"/>
</dbReference>
<name>A0A1I7XAE9_HETBA</name>
<dbReference type="InterPro" id="IPR020058">
    <property type="entry name" value="Glu/Gln-tRNA-synth_Ib_cat-dom"/>
</dbReference>
<evidence type="ECO:0000256" key="7">
    <source>
        <dbReference type="ARBA" id="ARBA00048270"/>
    </source>
</evidence>
<dbReference type="AlphaFoldDB" id="A0A1I7XAE9"/>
<evidence type="ECO:0000259" key="9">
    <source>
        <dbReference type="Pfam" id="PF00749"/>
    </source>
</evidence>
<dbReference type="Pfam" id="PF00749">
    <property type="entry name" value="tRNA-synt_1c"/>
    <property type="match status" value="3"/>
</dbReference>
<dbReference type="GO" id="GO:0005524">
    <property type="term" value="F:ATP binding"/>
    <property type="evidence" value="ECO:0007669"/>
    <property type="project" value="UniProtKB-KW"/>
</dbReference>
<evidence type="ECO:0000256" key="8">
    <source>
        <dbReference type="RuleBase" id="RU363037"/>
    </source>
</evidence>
<dbReference type="Gene3D" id="2.40.240.10">
    <property type="entry name" value="Ribosomal Protein L25, Chain P"/>
    <property type="match status" value="1"/>
</dbReference>
<evidence type="ECO:0000259" key="10">
    <source>
        <dbReference type="Pfam" id="PF03950"/>
    </source>
</evidence>
<dbReference type="Gene3D" id="3.40.50.620">
    <property type="entry name" value="HUPs"/>
    <property type="match status" value="2"/>
</dbReference>
<feature type="domain" description="Glutamyl/glutaminyl-tRNA synthetase class Ib catalytic" evidence="9">
    <location>
        <begin position="112"/>
        <end position="143"/>
    </location>
</feature>
<dbReference type="Pfam" id="PF04558">
    <property type="entry name" value="tRNA_synt_1c_R1"/>
    <property type="match status" value="1"/>
</dbReference>
<dbReference type="InterPro" id="IPR001412">
    <property type="entry name" value="aa-tRNA-synth_I_CS"/>
</dbReference>
<proteinExistence type="inferred from homology"/>
<keyword evidence="6 8" id="KW-0030">Aminoacyl-tRNA synthetase</keyword>
<reference evidence="13" key="1">
    <citation type="submission" date="2016-11" db="UniProtKB">
        <authorList>
            <consortium name="WormBaseParasite"/>
        </authorList>
    </citation>
    <scope>IDENTIFICATION</scope>
</reference>
<dbReference type="EC" id="6.1.1.18" evidence="1"/>
<feature type="domain" description="Glutamyl/glutaminyl-tRNA synthetase class Ib catalytic" evidence="9">
    <location>
        <begin position="64"/>
        <end position="93"/>
    </location>
</feature>
<dbReference type="InterPro" id="IPR050132">
    <property type="entry name" value="Gln/Glu-tRNA_Ligase"/>
</dbReference>
<dbReference type="WBParaSite" id="Hba_14425">
    <property type="protein sequence ID" value="Hba_14425"/>
    <property type="gene ID" value="Hba_14425"/>
</dbReference>
<dbReference type="InterPro" id="IPR020059">
    <property type="entry name" value="Glu/Gln-tRNA-synth_Ib_codon-bd"/>
</dbReference>
<dbReference type="InterPro" id="IPR020056">
    <property type="entry name" value="Rbsml_bL25/Gln-tRNA_synth_N"/>
</dbReference>
<evidence type="ECO:0000259" key="11">
    <source>
        <dbReference type="Pfam" id="PF04558"/>
    </source>
</evidence>
<evidence type="ECO:0000256" key="3">
    <source>
        <dbReference type="ARBA" id="ARBA00022741"/>
    </source>
</evidence>
<dbReference type="SUPFAM" id="SSF50715">
    <property type="entry name" value="Ribosomal protein L25-like"/>
    <property type="match status" value="1"/>
</dbReference>
<keyword evidence="2 8" id="KW-0436">Ligase</keyword>
<dbReference type="InterPro" id="IPR014729">
    <property type="entry name" value="Rossmann-like_a/b/a_fold"/>
</dbReference>
<evidence type="ECO:0000313" key="13">
    <source>
        <dbReference type="WBParaSite" id="Hba_14425"/>
    </source>
</evidence>
<keyword evidence="5 8" id="KW-0648">Protein biosynthesis</keyword>
<sequence length="275" mass="31165">MDALSDMSGVDEELFKVSCGIGVVVTVDQIEDVHRDQLVKERYGFNVGKVLELLRKHLEITGGKVMTRFPPEPNGVLHIGHAKAININFGYAKGIHRLKSLILPTISNNYMRCIYPTYDYTHCLCDSIENITHSLCTKEFQSRYFVILISDWDDPRLFTLTALRRRGIPAEAINSFVAKLGLTMSQMVIDPHVLDATVREHLNINAPRTMAVLEGLKLTIENFSEMALPSMITVPDFPSDPQCSTHHQVAFSDTIYIEKSDYREKVFCIDYVVLQ</sequence>
<comment type="similarity">
    <text evidence="8">Belongs to the class-I aminoacyl-tRNA synthetase family.</text>
</comment>
<dbReference type="Pfam" id="PF03950">
    <property type="entry name" value="tRNA-synt_1c_C"/>
    <property type="match status" value="1"/>
</dbReference>
<evidence type="ECO:0000256" key="2">
    <source>
        <dbReference type="ARBA" id="ARBA00022598"/>
    </source>
</evidence>
<dbReference type="SUPFAM" id="SSF52374">
    <property type="entry name" value="Nucleotidylyl transferase"/>
    <property type="match status" value="2"/>
</dbReference>
<dbReference type="PROSITE" id="PS00178">
    <property type="entry name" value="AA_TRNA_LIGASE_I"/>
    <property type="match status" value="1"/>
</dbReference>
<dbReference type="InterPro" id="IPR007639">
    <property type="entry name" value="Gln-tRNA-synth_Ib_RNA-bd_N"/>
</dbReference>
<dbReference type="PANTHER" id="PTHR43097">
    <property type="entry name" value="GLUTAMINE-TRNA LIGASE"/>
    <property type="match status" value="1"/>
</dbReference>
<keyword evidence="12" id="KW-1185">Reference proteome</keyword>
<feature type="domain" description="Glutamyl/glutaminyl-tRNA synthetase class Ib catalytic" evidence="9">
    <location>
        <begin position="149"/>
        <end position="203"/>
    </location>
</feature>
<accession>A0A1I7XAE9</accession>
<dbReference type="Proteomes" id="UP000095283">
    <property type="component" value="Unplaced"/>
</dbReference>
<dbReference type="GO" id="GO:0006425">
    <property type="term" value="P:glutaminyl-tRNA aminoacylation"/>
    <property type="evidence" value="ECO:0007669"/>
    <property type="project" value="TreeGrafter"/>
</dbReference>
<evidence type="ECO:0000256" key="1">
    <source>
        <dbReference type="ARBA" id="ARBA00012836"/>
    </source>
</evidence>
<keyword evidence="3 8" id="KW-0547">Nucleotide-binding</keyword>
<comment type="catalytic activity">
    <reaction evidence="7">
        <text>tRNA(Gln) + L-glutamine + ATP = L-glutaminyl-tRNA(Gln) + AMP + diphosphate</text>
        <dbReference type="Rhea" id="RHEA:20121"/>
        <dbReference type="Rhea" id="RHEA-COMP:9662"/>
        <dbReference type="Rhea" id="RHEA-COMP:9681"/>
        <dbReference type="ChEBI" id="CHEBI:30616"/>
        <dbReference type="ChEBI" id="CHEBI:33019"/>
        <dbReference type="ChEBI" id="CHEBI:58359"/>
        <dbReference type="ChEBI" id="CHEBI:78442"/>
        <dbReference type="ChEBI" id="CHEBI:78521"/>
        <dbReference type="ChEBI" id="CHEBI:456215"/>
        <dbReference type="EC" id="6.1.1.18"/>
    </reaction>
</comment>